<feature type="domain" description="THAP-type" evidence="7">
    <location>
        <begin position="1"/>
        <end position="86"/>
    </location>
</feature>
<evidence type="ECO:0000256" key="3">
    <source>
        <dbReference type="ARBA" id="ARBA00022833"/>
    </source>
</evidence>
<evidence type="ECO:0000256" key="1">
    <source>
        <dbReference type="ARBA" id="ARBA00022723"/>
    </source>
</evidence>
<evidence type="ECO:0000256" key="6">
    <source>
        <dbReference type="SAM" id="Coils"/>
    </source>
</evidence>
<evidence type="ECO:0000313" key="8">
    <source>
        <dbReference type="Proteomes" id="UP000694904"/>
    </source>
</evidence>
<sequence>MGGTRCVFRDCQVSTQRNPKMHFFKLPVRDPVRLETWLKNCGNADILNVAKEKLSNRAVCARHFRYECFMNYKLDRLIPNQTPTLVRVSKDLAWDMEHLDENGEATMVKLSMPTLEHLIPPPNFECPLGFTDDARFGRKYVARRRTPPKPLILEPNKRQKLGHEQGNTAESSIIVDTGKEQPLSGKDIDMGPLTDANVTEEMHEDYQLKYEQLRTNFEQLSKENADLKQTIERLEAQAEVLKSSSSTSVAPQLTKSQLYNGIKKYLGATMAALVRMEMFGGAERPWKEDERDFSKELLQLGEHVYTHCCDEWRFRLPSLRMARSWLEDKHTEENEGEQL</sequence>
<name>A0ABM1P614_DROAR</name>
<dbReference type="RefSeq" id="XP_017862650.1">
    <property type="nucleotide sequence ID" value="XM_018007161.1"/>
</dbReference>
<dbReference type="InterPro" id="IPR006612">
    <property type="entry name" value="THAP_Znf"/>
</dbReference>
<evidence type="ECO:0000259" key="7">
    <source>
        <dbReference type="PROSITE" id="PS50950"/>
    </source>
</evidence>
<reference evidence="9" key="3">
    <citation type="submission" date="2025-08" db="UniProtKB">
        <authorList>
            <consortium name="RefSeq"/>
        </authorList>
    </citation>
    <scope>IDENTIFICATION</scope>
    <source>
        <tissue evidence="9">Whole organism</tissue>
    </source>
</reference>
<dbReference type="GeneID" id="108613602"/>
<reference evidence="8" key="1">
    <citation type="journal article" date="1997" name="Nucleic Acids Res.">
        <title>tRNAscan-SE: a program for improved detection of transfer RNA genes in genomic sequence.</title>
        <authorList>
            <person name="Lowe T.M."/>
            <person name="Eddy S.R."/>
        </authorList>
    </citation>
    <scope>NUCLEOTIDE SEQUENCE [LARGE SCALE GENOMIC DNA]</scope>
</reference>
<dbReference type="SMART" id="SM00980">
    <property type="entry name" value="THAP"/>
    <property type="match status" value="1"/>
</dbReference>
<protein>
    <submittedName>
        <fullName evidence="9">Uncharacterized protein LOC108613602</fullName>
    </submittedName>
</protein>
<keyword evidence="2 5" id="KW-0863">Zinc-finger</keyword>
<keyword evidence="4 5" id="KW-0238">DNA-binding</keyword>
<evidence type="ECO:0000256" key="4">
    <source>
        <dbReference type="ARBA" id="ARBA00023125"/>
    </source>
</evidence>
<dbReference type="Pfam" id="PF05485">
    <property type="entry name" value="THAP"/>
    <property type="match status" value="1"/>
</dbReference>
<feature type="coiled-coil region" evidence="6">
    <location>
        <begin position="196"/>
        <end position="244"/>
    </location>
</feature>
<evidence type="ECO:0000256" key="2">
    <source>
        <dbReference type="ARBA" id="ARBA00022771"/>
    </source>
</evidence>
<keyword evidence="1" id="KW-0479">Metal-binding</keyword>
<evidence type="ECO:0000313" key="9">
    <source>
        <dbReference type="RefSeq" id="XP_017862650.1"/>
    </source>
</evidence>
<dbReference type="SUPFAM" id="SSF57716">
    <property type="entry name" value="Glucocorticoid receptor-like (DNA-binding domain)"/>
    <property type="match status" value="1"/>
</dbReference>
<keyword evidence="6" id="KW-0175">Coiled coil</keyword>
<dbReference type="PROSITE" id="PS50950">
    <property type="entry name" value="ZF_THAP"/>
    <property type="match status" value="1"/>
</dbReference>
<dbReference type="Proteomes" id="UP000694904">
    <property type="component" value="Chromosome 4"/>
</dbReference>
<dbReference type="PANTHER" id="PTHR46600">
    <property type="entry name" value="THAP DOMAIN-CONTAINING"/>
    <property type="match status" value="1"/>
</dbReference>
<dbReference type="InterPro" id="IPR026516">
    <property type="entry name" value="THAP1/10"/>
</dbReference>
<proteinExistence type="predicted"/>
<organism evidence="8 9">
    <name type="scientific">Drosophila arizonae</name>
    <name type="common">Fruit fly</name>
    <dbReference type="NCBI Taxonomy" id="7263"/>
    <lineage>
        <taxon>Eukaryota</taxon>
        <taxon>Metazoa</taxon>
        <taxon>Ecdysozoa</taxon>
        <taxon>Arthropoda</taxon>
        <taxon>Hexapoda</taxon>
        <taxon>Insecta</taxon>
        <taxon>Pterygota</taxon>
        <taxon>Neoptera</taxon>
        <taxon>Endopterygota</taxon>
        <taxon>Diptera</taxon>
        <taxon>Brachycera</taxon>
        <taxon>Muscomorpha</taxon>
        <taxon>Ephydroidea</taxon>
        <taxon>Drosophilidae</taxon>
        <taxon>Drosophila</taxon>
    </lineage>
</organism>
<keyword evidence="3" id="KW-0862">Zinc</keyword>
<evidence type="ECO:0000256" key="5">
    <source>
        <dbReference type="PROSITE-ProRule" id="PRU00309"/>
    </source>
</evidence>
<dbReference type="SMART" id="SM00692">
    <property type="entry name" value="DM3"/>
    <property type="match status" value="1"/>
</dbReference>
<dbReference type="PANTHER" id="PTHR46600:SF11">
    <property type="entry name" value="THAP DOMAIN-CONTAINING PROTEIN 10"/>
    <property type="match status" value="1"/>
</dbReference>
<reference evidence="8" key="2">
    <citation type="journal article" date="2016" name="G3 (Bethesda)">
        <title>Genome Evolution in Three Species of Cactophilic Drosophila.</title>
        <authorList>
            <person name="Sanchez-Flores A."/>
            <person name="Penazola F."/>
            <person name="Carpinteyro-Ponce J."/>
            <person name="Nazario-Yepiz N."/>
            <person name="Abreu-Goodger C."/>
            <person name="Machado C.A."/>
            <person name="Markow T.A."/>
        </authorList>
    </citation>
    <scope>NUCLEOTIDE SEQUENCE [LARGE SCALE GENOMIC DNA]</scope>
</reference>
<keyword evidence="8" id="KW-1185">Reference proteome</keyword>
<gene>
    <name evidence="9" type="primary">LOC108613602</name>
</gene>
<accession>A0ABM1P614</accession>